<comment type="catalytic activity">
    <reaction evidence="7 8">
        <text>5-phospho-beta-D-ribosylamine + L-glutamate + diphosphate = 5-phospho-alpha-D-ribose 1-diphosphate + L-glutamine + H2O</text>
        <dbReference type="Rhea" id="RHEA:14905"/>
        <dbReference type="ChEBI" id="CHEBI:15377"/>
        <dbReference type="ChEBI" id="CHEBI:29985"/>
        <dbReference type="ChEBI" id="CHEBI:33019"/>
        <dbReference type="ChEBI" id="CHEBI:58017"/>
        <dbReference type="ChEBI" id="CHEBI:58359"/>
        <dbReference type="ChEBI" id="CHEBI:58681"/>
        <dbReference type="EC" id="2.4.2.14"/>
    </reaction>
</comment>
<keyword evidence="7 11" id="KW-0408">Iron</keyword>
<dbReference type="InterPro" id="IPR029055">
    <property type="entry name" value="Ntn_hydrolases_N"/>
</dbReference>
<evidence type="ECO:0000256" key="8">
    <source>
        <dbReference type="PIRNR" id="PIRNR000485"/>
    </source>
</evidence>
<keyword evidence="7 10" id="KW-0460">Magnesium</keyword>
<dbReference type="CDD" id="cd00715">
    <property type="entry name" value="GPATase_N"/>
    <property type="match status" value="1"/>
</dbReference>
<dbReference type="PANTHER" id="PTHR11907">
    <property type="entry name" value="AMIDOPHOSPHORIBOSYLTRANSFERASE"/>
    <property type="match status" value="1"/>
</dbReference>
<comment type="cofactor">
    <cofactor evidence="7 10">
        <name>Mg(2+)</name>
        <dbReference type="ChEBI" id="CHEBI:18420"/>
    </cofactor>
    <text evidence="7 10">Binds 1 Mg(2+) ion per subunit.</text>
</comment>
<feature type="binding site" evidence="7 10">
    <location>
        <position position="311"/>
    </location>
    <ligand>
        <name>Mg(2+)</name>
        <dbReference type="ChEBI" id="CHEBI:18420"/>
    </ligand>
</feature>
<dbReference type="GO" id="GO:0006189">
    <property type="term" value="P:'de novo' IMP biosynthetic process"/>
    <property type="evidence" value="ECO:0007669"/>
    <property type="project" value="UniProtKB-UniRule"/>
</dbReference>
<evidence type="ECO:0000256" key="10">
    <source>
        <dbReference type="PIRSR" id="PIRSR000485-2"/>
    </source>
</evidence>
<keyword evidence="7" id="KW-0004">4Fe-4S</keyword>
<feature type="domain" description="Glutamine amidotransferase type-2" evidence="12">
    <location>
        <begin position="27"/>
        <end position="248"/>
    </location>
</feature>
<dbReference type="Pfam" id="PF00156">
    <property type="entry name" value="Pribosyltran"/>
    <property type="match status" value="1"/>
</dbReference>
<feature type="active site" description="Nucleophile" evidence="7 9">
    <location>
        <position position="27"/>
    </location>
</feature>
<keyword evidence="4 7" id="KW-0808">Transferase</keyword>
<dbReference type="HOGENOM" id="CLU_022389_3_1_9"/>
<dbReference type="NCBIfam" id="TIGR01134">
    <property type="entry name" value="purF"/>
    <property type="match status" value="1"/>
</dbReference>
<dbReference type="CDD" id="cd06223">
    <property type="entry name" value="PRTases_typeI"/>
    <property type="match status" value="1"/>
</dbReference>
<evidence type="ECO:0000256" key="1">
    <source>
        <dbReference type="ARBA" id="ARBA00005209"/>
    </source>
</evidence>
<evidence type="ECO:0000256" key="5">
    <source>
        <dbReference type="ARBA" id="ARBA00022755"/>
    </source>
</evidence>
<dbReference type="Gene3D" id="3.40.50.2020">
    <property type="match status" value="1"/>
</dbReference>
<feature type="binding site" evidence="7 11">
    <location>
        <position position="410"/>
    </location>
    <ligand>
        <name>[4Fe-4S] cluster</name>
        <dbReference type="ChEBI" id="CHEBI:49883"/>
    </ligand>
</feature>
<dbReference type="Gene3D" id="3.60.20.10">
    <property type="entry name" value="Glutamine Phosphoribosylpyrophosphate, subunit 1, domain 1"/>
    <property type="match status" value="1"/>
</dbReference>
<dbReference type="GO" id="GO:0051539">
    <property type="term" value="F:4 iron, 4 sulfur cluster binding"/>
    <property type="evidence" value="ECO:0007669"/>
    <property type="project" value="UniProtKB-KW"/>
</dbReference>
<evidence type="ECO:0000256" key="2">
    <source>
        <dbReference type="ARBA" id="ARBA00010138"/>
    </source>
</evidence>
<proteinExistence type="inferred from homology"/>
<dbReference type="SUPFAM" id="SSF53271">
    <property type="entry name" value="PRTase-like"/>
    <property type="match status" value="1"/>
</dbReference>
<protein>
    <recommendedName>
        <fullName evidence="7">Amidophosphoribosyltransferase</fullName>
        <shortName evidence="7">ATase</shortName>
        <ecNumber evidence="7">2.4.2.14</ecNumber>
    </recommendedName>
    <alternativeName>
        <fullName evidence="7">Glutamine phosphoribosylpyrophosphate amidotransferase</fullName>
        <shortName evidence="7">GPATase</shortName>
    </alternativeName>
</protein>
<reference evidence="13" key="1">
    <citation type="submission" date="2013-10" db="EMBL/GenBank/DDBJ databases">
        <title>Draft genome sequence of Clostridium botulinum type B strain Osaka05.</title>
        <authorList>
            <person name="Sakaguchi Y."/>
            <person name="Hosomi K."/>
            <person name="Uchiyama J."/>
            <person name="Ogura Y."/>
            <person name="Sakaguchi M."/>
            <person name="Kohda T."/>
            <person name="Mukamoto M."/>
            <person name="Misawa N."/>
            <person name="Matsuzaki S."/>
            <person name="Hayashi T."/>
            <person name="Kozaki S."/>
        </authorList>
    </citation>
    <scope>NUCLEOTIDE SEQUENCE</scope>
    <source>
        <strain evidence="13">Osaka05</strain>
    </source>
</reference>
<evidence type="ECO:0000256" key="4">
    <source>
        <dbReference type="ARBA" id="ARBA00022679"/>
    </source>
</evidence>
<evidence type="ECO:0000256" key="7">
    <source>
        <dbReference type="HAMAP-Rule" id="MF_01931"/>
    </source>
</evidence>
<name>A0A0S6U4P0_CLOBO</name>
<feature type="binding site" evidence="7 11">
    <location>
        <position position="460"/>
    </location>
    <ligand>
        <name>[4Fe-4S] cluster</name>
        <dbReference type="ChEBI" id="CHEBI:49883"/>
    </ligand>
</feature>
<dbReference type="GO" id="GO:0004044">
    <property type="term" value="F:amidophosphoribosyltransferase activity"/>
    <property type="evidence" value="ECO:0007669"/>
    <property type="project" value="UniProtKB-UniRule"/>
</dbReference>
<evidence type="ECO:0000256" key="3">
    <source>
        <dbReference type="ARBA" id="ARBA00022676"/>
    </source>
</evidence>
<evidence type="ECO:0000256" key="11">
    <source>
        <dbReference type="PIRSR" id="PIRSR000485-3"/>
    </source>
</evidence>
<dbReference type="InterPro" id="IPR035584">
    <property type="entry name" value="PurF_N"/>
</dbReference>
<comment type="function">
    <text evidence="7">Catalyzes the formation of phosphoribosylamine from phosphoribosylpyrophosphate (PRPP) and glutamine.</text>
</comment>
<keyword evidence="3 7" id="KW-0328">Glycosyltransferase</keyword>
<dbReference type="InterPro" id="IPR029057">
    <property type="entry name" value="PRTase-like"/>
</dbReference>
<evidence type="ECO:0000256" key="9">
    <source>
        <dbReference type="PIRSR" id="PIRSR000485-1"/>
    </source>
</evidence>
<keyword evidence="7 10" id="KW-0479">Metal-binding</keyword>
<dbReference type="SUPFAM" id="SSF56235">
    <property type="entry name" value="N-terminal nucleophile aminohydrolases (Ntn hydrolases)"/>
    <property type="match status" value="1"/>
</dbReference>
<evidence type="ECO:0000313" key="13">
    <source>
        <dbReference type="EMBL" id="GAE03326.1"/>
    </source>
</evidence>
<dbReference type="InterPro" id="IPR017932">
    <property type="entry name" value="GATase_2_dom"/>
</dbReference>
<keyword evidence="7 11" id="KW-0411">Iron-sulfur</keyword>
<dbReference type="PIRSF" id="PIRSF000485">
    <property type="entry name" value="Amd_phspho_trans"/>
    <property type="match status" value="1"/>
</dbReference>
<evidence type="ECO:0000256" key="6">
    <source>
        <dbReference type="ARBA" id="ARBA00022962"/>
    </source>
</evidence>
<dbReference type="GO" id="GO:0000287">
    <property type="term" value="F:magnesium ion binding"/>
    <property type="evidence" value="ECO:0007669"/>
    <property type="project" value="UniProtKB-UniRule"/>
</dbReference>
<feature type="binding site" evidence="7 11">
    <location>
        <position position="264"/>
    </location>
    <ligand>
        <name>[4Fe-4S] cluster</name>
        <dbReference type="ChEBI" id="CHEBI:49883"/>
    </ligand>
</feature>
<dbReference type="Proteomes" id="UP000054164">
    <property type="component" value="Unassembled WGS sequence"/>
</dbReference>
<keyword evidence="5 7" id="KW-0658">Purine biosynthesis</keyword>
<dbReference type="EMBL" id="DF384213">
    <property type="protein sequence ID" value="GAE03326.1"/>
    <property type="molecule type" value="Genomic_DNA"/>
</dbReference>
<comment type="cofactor">
    <cofactor evidence="7 11">
        <name>[4Fe-4S] cluster</name>
        <dbReference type="ChEBI" id="CHEBI:49883"/>
    </cofactor>
    <text evidence="7 11">Binds 1 [4Fe-4S] cluster per subunit.</text>
</comment>
<dbReference type="AlphaFoldDB" id="A0A0S6U4P0"/>
<evidence type="ECO:0000259" key="12">
    <source>
        <dbReference type="PROSITE" id="PS51278"/>
    </source>
</evidence>
<feature type="binding site" evidence="7 10">
    <location>
        <position position="374"/>
    </location>
    <ligand>
        <name>Mg(2+)</name>
        <dbReference type="ChEBI" id="CHEBI:18420"/>
    </ligand>
</feature>
<dbReference type="Pfam" id="PF13537">
    <property type="entry name" value="GATase_7"/>
    <property type="match status" value="1"/>
</dbReference>
<feature type="binding site" evidence="7 11">
    <location>
        <position position="463"/>
    </location>
    <ligand>
        <name>[4Fe-4S] cluster</name>
        <dbReference type="ChEBI" id="CHEBI:49883"/>
    </ligand>
</feature>
<sequence>MSMCYMLDDLNENMPFDLEGDKFKEECGVFGVFSKDNESKSAEITYYGLYALQHRGQESAGIVVSDGEKFKYHKGMGLVSDVFSKETIEGLRGNSAIGHVRYSTTGASKSDNAQPIVGTYKLGSIAIAHNGNLVNAAVIRELLEDGGCIFQTSIDTEVLLNLIARSAKKGIDKAVVDAIQAIKGSYAIVILTEDKLIGARDPHGIRPMCLGKIGDDYLLSSESCAFDCVGGEFIRDIEPGEIVIIDESGINSIKFAEKTRCHTCAFEYIYFARPDSTMDGINVYESRVRAGRKLYEEYPVEADIVIGVPDSGIPAAVGYAEASEIPYGIGFIKNKYVGRTFIAPSQELREKAVSVKLNPLKINVEGKRVVIIDDSIVRGTTSKRLVQTLRKAGAKEVHFRVSSPVVKYPCYFGIDTPYRKDLIGAHSEVEEIREKIGADSLAYISMEGLVETLNKDKGFCLGCFNGVYPISAPIEMPKDSLE</sequence>
<accession>A0A0S6U4P0</accession>
<dbReference type="EC" id="2.4.2.14" evidence="7"/>
<feature type="binding site" evidence="7 10">
    <location>
        <position position="373"/>
    </location>
    <ligand>
        <name>Mg(2+)</name>
        <dbReference type="ChEBI" id="CHEBI:18420"/>
    </ligand>
</feature>
<dbReference type="InterPro" id="IPR005854">
    <property type="entry name" value="PurF"/>
</dbReference>
<dbReference type="InterPro" id="IPR000836">
    <property type="entry name" value="PRTase_dom"/>
</dbReference>
<dbReference type="HAMAP" id="MF_01931">
    <property type="entry name" value="PurF"/>
    <property type="match status" value="1"/>
</dbReference>
<dbReference type="GO" id="GO:0009113">
    <property type="term" value="P:purine nucleobase biosynthetic process"/>
    <property type="evidence" value="ECO:0007669"/>
    <property type="project" value="UniProtKB-UniRule"/>
</dbReference>
<comment type="similarity">
    <text evidence="2 7 8">In the C-terminal section; belongs to the purine/pyrimidine phosphoribosyltransferase family.</text>
</comment>
<comment type="pathway">
    <text evidence="1 7 8">Purine metabolism; IMP biosynthesis via de novo pathway; N(1)-(5-phospho-D-ribosyl)glycinamide from 5-phospho-alpha-D-ribose 1-diphosphate: step 1/2.</text>
</comment>
<gene>
    <name evidence="7" type="primary">purF</name>
    <name evidence="13" type="ORF">CBO05C_3016</name>
</gene>
<dbReference type="RefSeq" id="WP_030036295.1">
    <property type="nucleotide sequence ID" value="NZ_DF384213.1"/>
</dbReference>
<dbReference type="PROSITE" id="PS51278">
    <property type="entry name" value="GATASE_TYPE_2"/>
    <property type="match status" value="1"/>
</dbReference>
<organism evidence="13">
    <name type="scientific">Clostridium botulinum B str. Osaka05</name>
    <dbReference type="NCBI Taxonomy" id="1407017"/>
    <lineage>
        <taxon>Bacteria</taxon>
        <taxon>Bacillati</taxon>
        <taxon>Bacillota</taxon>
        <taxon>Clostridia</taxon>
        <taxon>Eubacteriales</taxon>
        <taxon>Clostridiaceae</taxon>
        <taxon>Clostridium</taxon>
    </lineage>
</organism>
<dbReference type="UniPathway" id="UPA00074">
    <property type="reaction ID" value="UER00124"/>
</dbReference>
<keyword evidence="6 7" id="KW-0315">Glutamine amidotransferase</keyword>